<gene>
    <name evidence="1" type="ORF">RV00_GL000548</name>
</gene>
<protein>
    <recommendedName>
        <fullName evidence="3">Toxin-antitoxin system, toxin component</fullName>
    </recommendedName>
</protein>
<sequence>MLHSTEEVIFMLRTQIDVISLMKSVSLRIADSFDSASVIAEFKTPEELLAYSEKNFDFFSEEFLKSFRKDFQDAYVTEIIKQLKEQSVSFN</sequence>
<evidence type="ECO:0000313" key="2">
    <source>
        <dbReference type="Proteomes" id="UP000183700"/>
    </source>
</evidence>
<reference evidence="1 2" key="1">
    <citation type="submission" date="2014-12" db="EMBL/GenBank/DDBJ databases">
        <title>Draft genome sequences of 29 type strains of Enterococci.</title>
        <authorList>
            <person name="Zhong Z."/>
            <person name="Sun Z."/>
            <person name="Liu W."/>
            <person name="Zhang W."/>
            <person name="Zhang H."/>
        </authorList>
    </citation>
    <scope>NUCLEOTIDE SEQUENCE [LARGE SCALE GENOMIC DNA]</scope>
    <source>
        <strain evidence="1 2">DSM 22802</strain>
    </source>
</reference>
<dbReference type="AlphaFoldDB" id="A0A1L8SSP3"/>
<accession>A0A1L8SSP3</accession>
<comment type="caution">
    <text evidence="1">The sequence shown here is derived from an EMBL/GenBank/DDBJ whole genome shotgun (WGS) entry which is preliminary data.</text>
</comment>
<dbReference type="EMBL" id="JXKM01000010">
    <property type="protein sequence ID" value="OJG34998.1"/>
    <property type="molecule type" value="Genomic_DNA"/>
</dbReference>
<evidence type="ECO:0008006" key="3">
    <source>
        <dbReference type="Google" id="ProtNLM"/>
    </source>
</evidence>
<proteinExistence type="predicted"/>
<organism evidence="1 2">
    <name type="scientific">Enterococcus devriesei</name>
    <dbReference type="NCBI Taxonomy" id="319970"/>
    <lineage>
        <taxon>Bacteria</taxon>
        <taxon>Bacillati</taxon>
        <taxon>Bacillota</taxon>
        <taxon>Bacilli</taxon>
        <taxon>Lactobacillales</taxon>
        <taxon>Enterococcaceae</taxon>
        <taxon>Enterococcus</taxon>
    </lineage>
</organism>
<name>A0A1L8SSP3_9ENTE</name>
<evidence type="ECO:0000313" key="1">
    <source>
        <dbReference type="EMBL" id="OJG34998.1"/>
    </source>
</evidence>
<keyword evidence="2" id="KW-1185">Reference proteome</keyword>
<dbReference type="Proteomes" id="UP000183700">
    <property type="component" value="Unassembled WGS sequence"/>
</dbReference>